<comment type="cofactor">
    <cofactor evidence="1">
        <name>pyruvate</name>
        <dbReference type="ChEBI" id="CHEBI:15361"/>
    </cofactor>
</comment>
<keyword evidence="3" id="KW-0210">Decarboxylase</keyword>
<dbReference type="InterPro" id="IPR016106">
    <property type="entry name" value="Pyr-dep_his-deCO2ase_N"/>
</dbReference>
<dbReference type="SUPFAM" id="SSF56271">
    <property type="entry name" value="Pyruvoyl-dependent histidine and arginine decarboxylases"/>
    <property type="match status" value="1"/>
</dbReference>
<dbReference type="Gene3D" id="3.50.20.10">
    <property type="entry name" value="Pyruvoyl-Dependent Histidine Decarboxylase, subunit B"/>
    <property type="match status" value="1"/>
</dbReference>
<gene>
    <name evidence="7" type="ORF">MZO42_00675</name>
</gene>
<dbReference type="EC" id="4.1.1.22" evidence="2"/>
<sequence>MIVERTGAYDPTVVVTGAIGPYADFCGGTAGRGASGTGYVTGLKLAVGITSTRTLDEGTSRIVSGDRCRVAGSYIGQTNLLIATSYSGLDGVVWGLDLAVAPRIGKGALQPLFLQPEPGGSDIPVLPIEPLLEATRALVGTRDCRFGPPAARRFPPYPGVHLVAAYKSGAGFGPGWVWSVLALAILEDRNVGSNLFNEDGGIYGDAGTGEAAMEAFLQRTLRFVASSIVECGRNHGVRYGRIYMGAKALFIPSGYYGCAIACGPYLTLAQRAVPRSWSAADLCRVHTAEWEKALNLPPLGPTDPVFLPPGETVPGGIRLVTLGCSKSG</sequence>
<evidence type="ECO:0000256" key="1">
    <source>
        <dbReference type="ARBA" id="ARBA00001928"/>
    </source>
</evidence>
<protein>
    <recommendedName>
        <fullName evidence="2">histidine decarboxylase</fullName>
        <ecNumber evidence="2">4.1.1.22</ecNumber>
    </recommendedName>
</protein>
<evidence type="ECO:0000256" key="2">
    <source>
        <dbReference type="ARBA" id="ARBA00012320"/>
    </source>
</evidence>
<dbReference type="EMBL" id="JALMLT010000001">
    <property type="protein sequence ID" value="MDT8757199.1"/>
    <property type="molecule type" value="Genomic_DNA"/>
</dbReference>
<evidence type="ECO:0000256" key="5">
    <source>
        <dbReference type="ARBA" id="ARBA00023317"/>
    </source>
</evidence>
<evidence type="ECO:0000256" key="4">
    <source>
        <dbReference type="ARBA" id="ARBA00023239"/>
    </source>
</evidence>
<name>A0ABU3MXZ6_9SPHN</name>
<comment type="catalytic activity">
    <reaction evidence="6">
        <text>L-histidine + H(+) = histamine + CO2</text>
        <dbReference type="Rhea" id="RHEA:20840"/>
        <dbReference type="ChEBI" id="CHEBI:15378"/>
        <dbReference type="ChEBI" id="CHEBI:16526"/>
        <dbReference type="ChEBI" id="CHEBI:57595"/>
        <dbReference type="ChEBI" id="CHEBI:58432"/>
        <dbReference type="EC" id="4.1.1.22"/>
    </reaction>
</comment>
<keyword evidence="5" id="KW-0670">Pyruvate</keyword>
<comment type="caution">
    <text evidence="7">The sequence shown here is derived from an EMBL/GenBank/DDBJ whole genome shotgun (WGS) entry which is preliminary data.</text>
</comment>
<dbReference type="Gene3D" id="4.10.510.10">
    <property type="entry name" value="Pyruvoyl-Dependent Histidine Decarboxylas, subunit A"/>
    <property type="match status" value="1"/>
</dbReference>
<accession>A0ABU3MXZ6</accession>
<evidence type="ECO:0000313" key="7">
    <source>
        <dbReference type="EMBL" id="MDT8757199.1"/>
    </source>
</evidence>
<keyword evidence="4" id="KW-0456">Lyase</keyword>
<dbReference type="InterPro" id="IPR016105">
    <property type="entry name" value="Pyr-dep_his/arg-deCO2ase_sand"/>
</dbReference>
<dbReference type="InterPro" id="IPR003427">
    <property type="entry name" value="His_de-COase_proenz"/>
</dbReference>
<evidence type="ECO:0000256" key="3">
    <source>
        <dbReference type="ARBA" id="ARBA00022793"/>
    </source>
</evidence>
<evidence type="ECO:0000256" key="6">
    <source>
        <dbReference type="ARBA" id="ARBA00047889"/>
    </source>
</evidence>
<reference evidence="7" key="1">
    <citation type="submission" date="2022-04" db="EMBL/GenBank/DDBJ databases">
        <title>Tomato heritable bacteria conferring resistance against bacterial wilt.</title>
        <authorList>
            <person name="Yin J."/>
        </authorList>
    </citation>
    <scope>NUCLEOTIDE SEQUENCE</scope>
    <source>
        <strain evidence="7">Cra20</strain>
    </source>
</reference>
<dbReference type="Pfam" id="PF02329">
    <property type="entry name" value="HDC"/>
    <property type="match status" value="1"/>
</dbReference>
<proteinExistence type="predicted"/>
<dbReference type="InterPro" id="IPR016104">
    <property type="entry name" value="Pyr-dep_his/arg-deCO2ase"/>
</dbReference>
<organism evidence="7">
    <name type="scientific">Sphingomonas psychrotolerans</name>
    <dbReference type="NCBI Taxonomy" id="1327635"/>
    <lineage>
        <taxon>Bacteria</taxon>
        <taxon>Pseudomonadati</taxon>
        <taxon>Pseudomonadota</taxon>
        <taxon>Alphaproteobacteria</taxon>
        <taxon>Sphingomonadales</taxon>
        <taxon>Sphingomonadaceae</taxon>
        <taxon>Sphingomonas</taxon>
    </lineage>
</organism>